<dbReference type="EMBL" id="KI913983">
    <property type="protein sequence ID" value="ETV94831.1"/>
    <property type="molecule type" value="Genomic_DNA"/>
</dbReference>
<dbReference type="PANTHER" id="PTHR23291:SF50">
    <property type="entry name" value="PROTEIN LIFEGUARD 4"/>
    <property type="match status" value="1"/>
</dbReference>
<feature type="transmembrane region" description="Helical" evidence="6">
    <location>
        <begin position="282"/>
        <end position="302"/>
    </location>
</feature>
<dbReference type="OrthoDB" id="7933078at2759"/>
<evidence type="ECO:0000256" key="5">
    <source>
        <dbReference type="SAM" id="MobiDB-lite"/>
    </source>
</evidence>
<dbReference type="InterPro" id="IPR006214">
    <property type="entry name" value="Bax_inhibitor_1-related"/>
</dbReference>
<evidence type="ECO:0000256" key="6">
    <source>
        <dbReference type="SAM" id="Phobius"/>
    </source>
</evidence>
<dbReference type="PANTHER" id="PTHR23291">
    <property type="entry name" value="BAX INHIBITOR-RELATED"/>
    <property type="match status" value="1"/>
</dbReference>
<feature type="transmembrane region" description="Helical" evidence="6">
    <location>
        <begin position="222"/>
        <end position="245"/>
    </location>
</feature>
<feature type="transmembrane region" description="Helical" evidence="6">
    <location>
        <begin position="251"/>
        <end position="270"/>
    </location>
</feature>
<evidence type="ECO:0000256" key="2">
    <source>
        <dbReference type="ARBA" id="ARBA00022692"/>
    </source>
</evidence>
<comment type="subcellular location">
    <subcellularLocation>
        <location evidence="1">Membrane</location>
        <topology evidence="1">Multi-pass membrane protein</topology>
    </subcellularLocation>
</comment>
<evidence type="ECO:0000256" key="3">
    <source>
        <dbReference type="ARBA" id="ARBA00022989"/>
    </source>
</evidence>
<protein>
    <submittedName>
        <fullName evidence="7">Uncharacterized protein</fullName>
    </submittedName>
</protein>
<dbReference type="AlphaFoldDB" id="A0A024TMJ0"/>
<evidence type="ECO:0000256" key="4">
    <source>
        <dbReference type="ARBA" id="ARBA00023136"/>
    </source>
</evidence>
<feature type="transmembrane region" description="Helical" evidence="6">
    <location>
        <begin position="165"/>
        <end position="184"/>
    </location>
</feature>
<feature type="region of interest" description="Disordered" evidence="5">
    <location>
        <begin position="1"/>
        <end position="46"/>
    </location>
</feature>
<feature type="compositionally biased region" description="Acidic residues" evidence="5">
    <location>
        <begin position="1"/>
        <end position="11"/>
    </location>
</feature>
<dbReference type="RefSeq" id="XP_008876422.1">
    <property type="nucleotide sequence ID" value="XM_008878200.1"/>
</dbReference>
<accession>A0A024TMJ0</accession>
<gene>
    <name evidence="7" type="ORF">H310_11497</name>
</gene>
<keyword evidence="2 6" id="KW-0812">Transmembrane</keyword>
<sequence length="426" mass="46813">MMEPDGVDEHDDQVSEVLPATPATGASTDSGGSVARQSQQSMSTPDPAIAEDLMAIASNTRRKTIQNLWGHIKGKKHDTIVKPRSHYRRGTIFLQHLEMQKVAKGETRFDHKFFERIKTQYEHAHLSTNTMIGLSIFQNGINPVDDPFIVDNMPIEIQIGFRRKLFQLFSLQLLVVVGLIAVFSNIPAVKAPFADFWSLLGIFAATIALLFALYVKKYHYPVNFVVLGMYTVCMSMFLVGIDAFLGIDVSLFVFALTFVVITLLGVLCTLRKPGSGDTLVGYMPSAVVAFAVAFGIACIVYFAALDTLFSATTFLLCCATILILSFWFAYDASCMNQRLSPDEYMQGMIFFYTDMVMFVIFVGMVAFAFMACEGDVCCWGSAEIIPIYPLRGSAQGDNAQPTDGCSAETPPTGAAAAVVVNEDIDR</sequence>
<name>A0A024TMJ0_9STRA</name>
<organism evidence="7">
    <name type="scientific">Aphanomyces invadans</name>
    <dbReference type="NCBI Taxonomy" id="157072"/>
    <lineage>
        <taxon>Eukaryota</taxon>
        <taxon>Sar</taxon>
        <taxon>Stramenopiles</taxon>
        <taxon>Oomycota</taxon>
        <taxon>Saprolegniomycetes</taxon>
        <taxon>Saprolegniales</taxon>
        <taxon>Verrucalvaceae</taxon>
        <taxon>Aphanomyces</taxon>
    </lineage>
</organism>
<feature type="transmembrane region" description="Helical" evidence="6">
    <location>
        <begin position="349"/>
        <end position="371"/>
    </location>
</feature>
<keyword evidence="4 6" id="KW-0472">Membrane</keyword>
<dbReference type="GO" id="GO:0016020">
    <property type="term" value="C:membrane"/>
    <property type="evidence" value="ECO:0007669"/>
    <property type="project" value="UniProtKB-SubCell"/>
</dbReference>
<proteinExistence type="predicted"/>
<dbReference type="eggNOG" id="ENOG502SHVT">
    <property type="taxonomic scope" value="Eukaryota"/>
</dbReference>
<evidence type="ECO:0000313" key="7">
    <source>
        <dbReference type="EMBL" id="ETV94831.1"/>
    </source>
</evidence>
<feature type="transmembrane region" description="Helical" evidence="6">
    <location>
        <begin position="196"/>
        <end position="215"/>
    </location>
</feature>
<dbReference type="GeneID" id="20088547"/>
<feature type="compositionally biased region" description="Polar residues" evidence="5">
    <location>
        <begin position="24"/>
        <end position="44"/>
    </location>
</feature>
<reference evidence="7" key="1">
    <citation type="submission" date="2013-12" db="EMBL/GenBank/DDBJ databases">
        <title>The Genome Sequence of Aphanomyces invadans NJM9701.</title>
        <authorList>
            <consortium name="The Broad Institute Genomics Platform"/>
            <person name="Russ C."/>
            <person name="Tyler B."/>
            <person name="van West P."/>
            <person name="Dieguez-Uribeondo J."/>
            <person name="Young S.K."/>
            <person name="Zeng Q."/>
            <person name="Gargeya S."/>
            <person name="Fitzgerald M."/>
            <person name="Abouelleil A."/>
            <person name="Alvarado L."/>
            <person name="Chapman S.B."/>
            <person name="Gainer-Dewar J."/>
            <person name="Goldberg J."/>
            <person name="Griggs A."/>
            <person name="Gujja S."/>
            <person name="Hansen M."/>
            <person name="Howarth C."/>
            <person name="Imamovic A."/>
            <person name="Ireland A."/>
            <person name="Larimer J."/>
            <person name="McCowan C."/>
            <person name="Murphy C."/>
            <person name="Pearson M."/>
            <person name="Poon T.W."/>
            <person name="Priest M."/>
            <person name="Roberts A."/>
            <person name="Saif S."/>
            <person name="Shea T."/>
            <person name="Sykes S."/>
            <person name="Wortman J."/>
            <person name="Nusbaum C."/>
            <person name="Birren B."/>
        </authorList>
    </citation>
    <scope>NUCLEOTIDE SEQUENCE [LARGE SCALE GENOMIC DNA]</scope>
    <source>
        <strain evidence="7">NJM9701</strain>
    </source>
</reference>
<evidence type="ECO:0000256" key="1">
    <source>
        <dbReference type="ARBA" id="ARBA00004141"/>
    </source>
</evidence>
<dbReference type="VEuPathDB" id="FungiDB:H310_11497"/>
<keyword evidence="3 6" id="KW-1133">Transmembrane helix</keyword>
<feature type="transmembrane region" description="Helical" evidence="6">
    <location>
        <begin position="308"/>
        <end position="329"/>
    </location>
</feature>